<keyword evidence="1" id="KW-0472">Membrane</keyword>
<accession>A0A143WSB8</accession>
<organism evidence="2 3">
    <name type="scientific">Candidatus Doolittlea endobia</name>
    <dbReference type="NCBI Taxonomy" id="1778262"/>
    <lineage>
        <taxon>Bacteria</taxon>
        <taxon>Pseudomonadati</taxon>
        <taxon>Pseudomonadota</taxon>
        <taxon>Gammaproteobacteria</taxon>
        <taxon>Enterobacterales</taxon>
        <taxon>Enterobacteriaceae</taxon>
        <taxon>Candidatus Doolittlea</taxon>
    </lineage>
</organism>
<evidence type="ECO:0000313" key="2">
    <source>
        <dbReference type="EMBL" id="CUX96417.1"/>
    </source>
</evidence>
<sequence length="53" mass="6373">MCKTFQIYFAFSIWKLEINLISFMCLLPMQKICSFKPANKLYKISNFHDLHLI</sequence>
<keyword evidence="1" id="KW-0812">Transmembrane</keyword>
<name>A0A143WSB8_9ENTR</name>
<evidence type="ECO:0000256" key="1">
    <source>
        <dbReference type="SAM" id="Phobius"/>
    </source>
</evidence>
<gene>
    <name evidence="2" type="ORF">MHIR_DE00054</name>
</gene>
<dbReference type="KEGG" id="den:MHIR_DE00054"/>
<protein>
    <submittedName>
        <fullName evidence="2">Uncharacterized protein</fullName>
    </submittedName>
</protein>
<evidence type="ECO:0000313" key="3">
    <source>
        <dbReference type="Proteomes" id="UP000095322"/>
    </source>
</evidence>
<dbReference type="EMBL" id="LN999833">
    <property type="protein sequence ID" value="CUX96417.1"/>
    <property type="molecule type" value="Genomic_DNA"/>
</dbReference>
<feature type="transmembrane region" description="Helical" evidence="1">
    <location>
        <begin position="6"/>
        <end position="27"/>
    </location>
</feature>
<keyword evidence="3" id="KW-1185">Reference proteome</keyword>
<dbReference type="AlphaFoldDB" id="A0A143WSB8"/>
<keyword evidence="1" id="KW-1133">Transmembrane helix</keyword>
<reference evidence="3" key="1">
    <citation type="submission" date="2016-01" db="EMBL/GenBank/DDBJ databases">
        <authorList>
            <person name="Husnik F."/>
        </authorList>
    </citation>
    <scope>NUCLEOTIDE SEQUENCE [LARGE SCALE GENOMIC DNA]</scope>
</reference>
<proteinExistence type="predicted"/>
<dbReference type="Proteomes" id="UP000095322">
    <property type="component" value="Chromosome I"/>
</dbReference>